<dbReference type="GO" id="GO:0070967">
    <property type="term" value="F:coenzyme F420 binding"/>
    <property type="evidence" value="ECO:0007669"/>
    <property type="project" value="TreeGrafter"/>
</dbReference>
<evidence type="ECO:0000313" key="4">
    <source>
        <dbReference type="Proteomes" id="UP000078437"/>
    </source>
</evidence>
<dbReference type="InterPro" id="IPR011576">
    <property type="entry name" value="Pyridox_Oxase_N"/>
</dbReference>
<dbReference type="OrthoDB" id="5738083at2"/>
<dbReference type="Gene3D" id="2.30.110.10">
    <property type="entry name" value="Electron Transport, Fmn-binding Protein, Chain A"/>
    <property type="match status" value="1"/>
</dbReference>
<sequence>MTTSEAILAGKYVSLTTFRKDGTPVPTPVWFALDGDRVVVQTPAGTGKLKRLRRDTRVVVAPCDLRGRVPDGAPERAGTAEIVTDQSEAERLQGLLRRRYGVMYSVANAIMKPRGKDRAADVLLRITLD</sequence>
<dbReference type="Pfam" id="PF01243">
    <property type="entry name" value="PNPOx_N"/>
    <property type="match status" value="1"/>
</dbReference>
<accession>A0A191WHK4</accession>
<dbReference type="Proteomes" id="UP000078437">
    <property type="component" value="Chromosome"/>
</dbReference>
<dbReference type="PANTHER" id="PTHR35176:SF11">
    <property type="entry name" value="PYRIDOXAMINE 5'-PHOSPHATE OXIDASE FAMILY PROTEIN"/>
    <property type="match status" value="1"/>
</dbReference>
<dbReference type="KEGG" id="agy:ATC03_14720"/>
<protein>
    <recommendedName>
        <fullName evidence="2">Pyridoxamine 5'-phosphate oxidase N-terminal domain-containing protein</fullName>
    </recommendedName>
</protein>
<dbReference type="RefSeq" id="WP_067878662.1">
    <property type="nucleotide sequence ID" value="NZ_CP013979.1"/>
</dbReference>
<reference evidence="4" key="2">
    <citation type="submission" date="2016-01" db="EMBL/GenBank/DDBJ databases">
        <title>Complete genome sequence of Agromyces aureus AR33T and comparison with related organisms.</title>
        <authorList>
            <person name="Corretto E."/>
            <person name="Antonielli L."/>
            <person name="Sessitsch A."/>
            <person name="Brader G."/>
        </authorList>
    </citation>
    <scope>NUCLEOTIDE SEQUENCE [LARGE SCALE GENOMIC DNA]</scope>
    <source>
        <strain evidence="4">AR33</strain>
    </source>
</reference>
<evidence type="ECO:0000256" key="1">
    <source>
        <dbReference type="ARBA" id="ARBA00023002"/>
    </source>
</evidence>
<keyword evidence="4" id="KW-1185">Reference proteome</keyword>
<dbReference type="InterPro" id="IPR052019">
    <property type="entry name" value="F420H2_bilvrd_red/Heme_oxyg"/>
</dbReference>
<dbReference type="EMBL" id="CP013979">
    <property type="protein sequence ID" value="ANJ27775.1"/>
    <property type="molecule type" value="Genomic_DNA"/>
</dbReference>
<dbReference type="InterPro" id="IPR019965">
    <property type="entry name" value="PPOX_F420-dep_Rv2061_put"/>
</dbReference>
<evidence type="ECO:0000313" key="3">
    <source>
        <dbReference type="EMBL" id="ANJ27775.1"/>
    </source>
</evidence>
<evidence type="ECO:0000259" key="2">
    <source>
        <dbReference type="Pfam" id="PF01243"/>
    </source>
</evidence>
<name>A0A191WHK4_9MICO</name>
<dbReference type="SUPFAM" id="SSF50475">
    <property type="entry name" value="FMN-binding split barrel"/>
    <property type="match status" value="1"/>
</dbReference>
<dbReference type="GO" id="GO:0016627">
    <property type="term" value="F:oxidoreductase activity, acting on the CH-CH group of donors"/>
    <property type="evidence" value="ECO:0007669"/>
    <property type="project" value="TreeGrafter"/>
</dbReference>
<dbReference type="InterPro" id="IPR012349">
    <property type="entry name" value="Split_barrel_FMN-bd"/>
</dbReference>
<keyword evidence="1" id="KW-0560">Oxidoreductase</keyword>
<reference evidence="3 4" key="1">
    <citation type="journal article" date="2016" name="Int. J. Syst. Evol. Microbiol.">
        <title>Agromyces aureus sp. nov., isolated from the rhizosphere of Salix caprea L. grown in a heavy-metal-contaminated soil.</title>
        <authorList>
            <person name="Corretto E."/>
            <person name="Antonielli L."/>
            <person name="Sessitsch A."/>
            <person name="Compant S."/>
            <person name="Gorfer M."/>
            <person name="Kuffner M."/>
            <person name="Brader G."/>
        </authorList>
    </citation>
    <scope>NUCLEOTIDE SEQUENCE [LARGE SCALE GENOMIC DNA]</scope>
    <source>
        <strain evidence="3 4">AR33</strain>
    </source>
</reference>
<organism evidence="3 4">
    <name type="scientific">Agromyces aureus</name>
    <dbReference type="NCBI Taxonomy" id="453304"/>
    <lineage>
        <taxon>Bacteria</taxon>
        <taxon>Bacillati</taxon>
        <taxon>Actinomycetota</taxon>
        <taxon>Actinomycetes</taxon>
        <taxon>Micrococcales</taxon>
        <taxon>Microbacteriaceae</taxon>
        <taxon>Agromyces</taxon>
    </lineage>
</organism>
<dbReference type="GO" id="GO:0005829">
    <property type="term" value="C:cytosol"/>
    <property type="evidence" value="ECO:0007669"/>
    <property type="project" value="TreeGrafter"/>
</dbReference>
<proteinExistence type="predicted"/>
<dbReference type="NCBIfam" id="TIGR03666">
    <property type="entry name" value="Rv2061_F420"/>
    <property type="match status" value="1"/>
</dbReference>
<dbReference type="PANTHER" id="PTHR35176">
    <property type="entry name" value="HEME OXYGENASE HI_0854-RELATED"/>
    <property type="match status" value="1"/>
</dbReference>
<dbReference type="AlphaFoldDB" id="A0A191WHK4"/>
<feature type="domain" description="Pyridoxamine 5'-phosphate oxidase N-terminal" evidence="2">
    <location>
        <begin position="9"/>
        <end position="127"/>
    </location>
</feature>
<dbReference type="STRING" id="453304.ATC03_14720"/>
<gene>
    <name evidence="3" type="ORF">ATC03_14720</name>
</gene>